<dbReference type="Pfam" id="PF03837">
    <property type="entry name" value="RecT"/>
    <property type="match status" value="1"/>
</dbReference>
<sequence length="261" mass="30557">MLSKANTNTIVREEDYKKVLQMLRVALPSLAKVDDETLITAVAYARHLGLDPLRKEVHFVPYYNKELNKTIIQPIVSYTEYLKRAERSGKLKGWSCKFRKEGDELVAVVEIKRVDWEIPFVWEVPLSEVKRDTPLWQSHPLFMLKKTAIAQAFRMCFPEETSHLPYEEAEFWEEPSIPEQTQPTKTDVDTDTESDYITEAQRKRFFAIVKKELGYREDAIKEILKERFGIESTAEIPKDKYEEIIDYFRSLSKPIEAEAQS</sequence>
<proteinExistence type="predicted"/>
<keyword evidence="2" id="KW-1185">Reference proteome</keyword>
<organism evidence="1 2">
    <name type="scientific">Hydrogenobacter thermophilus (strain DSM 6534 / IAM 12695 / TK-6)</name>
    <dbReference type="NCBI Taxonomy" id="608538"/>
    <lineage>
        <taxon>Bacteria</taxon>
        <taxon>Pseudomonadati</taxon>
        <taxon>Aquificota</taxon>
        <taxon>Aquificia</taxon>
        <taxon>Aquificales</taxon>
        <taxon>Aquificaceae</taxon>
        <taxon>Hydrogenobacter</taxon>
    </lineage>
</organism>
<reference evidence="1 2" key="1">
    <citation type="journal article" date="2010" name="J. Bacteriol.">
        <title>Complete genome sequence of the thermophilic, obligately chemolithoautotrophic hydrogen-oxidizing bacterium Hydrogenobacter thermophilus TK-6.</title>
        <authorList>
            <person name="Arai H."/>
            <person name="Kanbe H."/>
            <person name="Ishii M."/>
            <person name="Igarashi Y."/>
        </authorList>
    </citation>
    <scope>NUCLEOTIDE SEQUENCE [LARGE SCALE GENOMIC DNA]</scope>
    <source>
        <strain evidence="2">DSM 6534 / IAM 12695 / TK-6 [Tokyo]</strain>
    </source>
</reference>
<dbReference type="AlphaFoldDB" id="D3DGM9"/>
<dbReference type="EMBL" id="AP011112">
    <property type="protein sequence ID" value="BAI68981.1"/>
    <property type="molecule type" value="Genomic_DNA"/>
</dbReference>
<dbReference type="KEGG" id="hte:Hydth_0515"/>
<dbReference type="OrthoDB" id="320854at2"/>
<name>D3DGM9_HYDTT</name>
<dbReference type="InterPro" id="IPR018330">
    <property type="entry name" value="RecT_fam"/>
</dbReference>
<protein>
    <submittedName>
        <fullName evidence="1">Phage recombination protein</fullName>
    </submittedName>
</protein>
<evidence type="ECO:0000313" key="2">
    <source>
        <dbReference type="Proteomes" id="UP000002574"/>
    </source>
</evidence>
<dbReference type="Proteomes" id="UP000002574">
    <property type="component" value="Chromosome"/>
</dbReference>
<dbReference type="eggNOG" id="COG3723">
    <property type="taxonomic scope" value="Bacteria"/>
</dbReference>
<dbReference type="GO" id="GO:0006259">
    <property type="term" value="P:DNA metabolic process"/>
    <property type="evidence" value="ECO:0007669"/>
    <property type="project" value="InterPro"/>
</dbReference>
<evidence type="ECO:0000313" key="1">
    <source>
        <dbReference type="EMBL" id="BAI68981.1"/>
    </source>
</evidence>
<accession>D3DGM9</accession>
<dbReference type="STRING" id="608538.HTH_0517"/>
<dbReference type="GO" id="GO:0003677">
    <property type="term" value="F:DNA binding"/>
    <property type="evidence" value="ECO:0007669"/>
    <property type="project" value="InterPro"/>
</dbReference>
<dbReference type="RefSeq" id="WP_012963163.1">
    <property type="nucleotide sequence ID" value="NC_013799.1"/>
</dbReference>
<gene>
    <name evidence="1" type="ordered locus">HTH_0517</name>
</gene>
<dbReference type="PATRIC" id="fig|608538.5.peg.520"/>
<dbReference type="KEGG" id="hth:HTH_0517"/>